<comment type="caution">
    <text evidence="5">The sequence shown here is derived from an EMBL/GenBank/DDBJ whole genome shotgun (WGS) entry which is preliminary data.</text>
</comment>
<gene>
    <name evidence="5" type="ORF">INT43_005813</name>
</gene>
<organism evidence="5 6">
    <name type="scientific">Mortierella isabellina</name>
    <name type="common">Filamentous fungus</name>
    <name type="synonym">Umbelopsis isabellina</name>
    <dbReference type="NCBI Taxonomy" id="91625"/>
    <lineage>
        <taxon>Eukaryota</taxon>
        <taxon>Fungi</taxon>
        <taxon>Fungi incertae sedis</taxon>
        <taxon>Mucoromycota</taxon>
        <taxon>Mucoromycotina</taxon>
        <taxon>Umbelopsidomycetes</taxon>
        <taxon>Umbelopsidales</taxon>
        <taxon>Umbelopsidaceae</taxon>
        <taxon>Umbelopsis</taxon>
    </lineage>
</organism>
<dbReference type="AlphaFoldDB" id="A0A8H7U9K5"/>
<evidence type="ECO:0000259" key="4">
    <source>
        <dbReference type="Pfam" id="PF01494"/>
    </source>
</evidence>
<dbReference type="PANTHER" id="PTHR46865:SF2">
    <property type="entry name" value="MONOOXYGENASE"/>
    <property type="match status" value="1"/>
</dbReference>
<keyword evidence="6" id="KW-1185">Reference proteome</keyword>
<evidence type="ECO:0000313" key="6">
    <source>
        <dbReference type="Proteomes" id="UP000654370"/>
    </source>
</evidence>
<dbReference type="GO" id="GO:0071949">
    <property type="term" value="F:FAD binding"/>
    <property type="evidence" value="ECO:0007669"/>
    <property type="project" value="InterPro"/>
</dbReference>
<protein>
    <recommendedName>
        <fullName evidence="4">FAD-binding domain-containing protein</fullName>
    </recommendedName>
</protein>
<dbReference type="InterPro" id="IPR036188">
    <property type="entry name" value="FAD/NAD-bd_sf"/>
</dbReference>
<dbReference type="PANTHER" id="PTHR46865">
    <property type="entry name" value="OXIDOREDUCTASE-RELATED"/>
    <property type="match status" value="1"/>
</dbReference>
<evidence type="ECO:0000256" key="3">
    <source>
        <dbReference type="ARBA" id="ARBA00023002"/>
    </source>
</evidence>
<dbReference type="InterPro" id="IPR051704">
    <property type="entry name" value="FAD_aromatic-hydroxylase"/>
</dbReference>
<dbReference type="Gene3D" id="3.50.50.60">
    <property type="entry name" value="FAD/NAD(P)-binding domain"/>
    <property type="match status" value="1"/>
</dbReference>
<proteinExistence type="predicted"/>
<evidence type="ECO:0000256" key="2">
    <source>
        <dbReference type="ARBA" id="ARBA00022827"/>
    </source>
</evidence>
<name>A0A8H7U9K5_MORIS</name>
<keyword evidence="3" id="KW-0560">Oxidoreductase</keyword>
<keyword evidence="2" id="KW-0274">FAD</keyword>
<dbReference type="SUPFAM" id="SSF51905">
    <property type="entry name" value="FAD/NAD(P)-binding domain"/>
    <property type="match status" value="1"/>
</dbReference>
<keyword evidence="1" id="KW-0285">Flavoprotein</keyword>
<feature type="domain" description="FAD-binding" evidence="4">
    <location>
        <begin position="5"/>
        <end position="320"/>
    </location>
</feature>
<dbReference type="EMBL" id="JAEPQZ010000012">
    <property type="protein sequence ID" value="KAG2174755.1"/>
    <property type="molecule type" value="Genomic_DNA"/>
</dbReference>
<accession>A0A8H7U9K5</accession>
<dbReference type="OrthoDB" id="9993796at2759"/>
<dbReference type="Proteomes" id="UP000654370">
    <property type="component" value="Unassembled WGS sequence"/>
</dbReference>
<dbReference type="Pfam" id="PF01494">
    <property type="entry name" value="FAD_binding_3"/>
    <property type="match status" value="1"/>
</dbReference>
<sequence length="410" mass="45977">MAPLKILICGGGCGGPALAFWLSRTGHHVTVVERFPALRATGAQIDLRAQGIEVVKRMGLLNDVRSKVVAEEGMAIVDSQNRARATIMANRSGKGAQSFTSEFEIMRGDLVRILYDATKKDVKYIFGITVGSFEQYEDRVEVHFSDGRSDTFDLLVGADGQGSRIRKAILPPDSPEPYKRMGVYMAYCFVPRTEADSNICKSYLSTSGRFIMCRSHNENETQVYFILANDAEDLRSIPRAPVEQQKEFWAEKFKGAGWQTDRFIEGMKATKNFYCQEVVQVRTDTWYKNRVVLLGDAGYCPSPFSAMGTTASFVGAYVLAGEINRCSQDLPLALANYDKTLRPFVDEIQKNFSSFSKIGWPQTQLGISIFHFVAEMACFLRIPDLIARFSKEEVGGWKLPDYPELKQQCE</sequence>
<evidence type="ECO:0000313" key="5">
    <source>
        <dbReference type="EMBL" id="KAG2174755.1"/>
    </source>
</evidence>
<reference evidence="5" key="1">
    <citation type="submission" date="2020-12" db="EMBL/GenBank/DDBJ databases">
        <title>Metabolic potential, ecology and presence of endohyphal bacteria is reflected in genomic diversity of Mucoromycotina.</title>
        <authorList>
            <person name="Muszewska A."/>
            <person name="Okrasinska A."/>
            <person name="Steczkiewicz K."/>
            <person name="Drgas O."/>
            <person name="Orlowska M."/>
            <person name="Perlinska-Lenart U."/>
            <person name="Aleksandrzak-Piekarczyk T."/>
            <person name="Szatraj K."/>
            <person name="Zielenkiewicz U."/>
            <person name="Pilsyk S."/>
            <person name="Malc E."/>
            <person name="Mieczkowski P."/>
            <person name="Kruszewska J.S."/>
            <person name="Biernat P."/>
            <person name="Pawlowska J."/>
        </authorList>
    </citation>
    <scope>NUCLEOTIDE SEQUENCE</scope>
    <source>
        <strain evidence="5">WA0000067209</strain>
    </source>
</reference>
<dbReference type="PRINTS" id="PR00420">
    <property type="entry name" value="RNGMNOXGNASE"/>
</dbReference>
<dbReference type="Gene3D" id="3.30.9.10">
    <property type="entry name" value="D-Amino Acid Oxidase, subunit A, domain 2"/>
    <property type="match status" value="1"/>
</dbReference>
<dbReference type="InterPro" id="IPR002938">
    <property type="entry name" value="FAD-bd"/>
</dbReference>
<evidence type="ECO:0000256" key="1">
    <source>
        <dbReference type="ARBA" id="ARBA00022630"/>
    </source>
</evidence>
<dbReference type="GO" id="GO:0016491">
    <property type="term" value="F:oxidoreductase activity"/>
    <property type="evidence" value="ECO:0007669"/>
    <property type="project" value="UniProtKB-KW"/>
</dbReference>